<dbReference type="OrthoDB" id="448448at2759"/>
<dbReference type="EMBL" id="PKPP01009639">
    <property type="protein sequence ID" value="PWA47815.1"/>
    <property type="molecule type" value="Genomic_DNA"/>
</dbReference>
<protein>
    <submittedName>
        <fullName evidence="2">SNF2-related, N-terminal domain-containing protein</fullName>
    </submittedName>
</protein>
<dbReference type="Proteomes" id="UP000245207">
    <property type="component" value="Unassembled WGS sequence"/>
</dbReference>
<organism evidence="2 3">
    <name type="scientific">Artemisia annua</name>
    <name type="common">Sweet wormwood</name>
    <dbReference type="NCBI Taxonomy" id="35608"/>
    <lineage>
        <taxon>Eukaryota</taxon>
        <taxon>Viridiplantae</taxon>
        <taxon>Streptophyta</taxon>
        <taxon>Embryophyta</taxon>
        <taxon>Tracheophyta</taxon>
        <taxon>Spermatophyta</taxon>
        <taxon>Magnoliopsida</taxon>
        <taxon>eudicotyledons</taxon>
        <taxon>Gunneridae</taxon>
        <taxon>Pentapetalae</taxon>
        <taxon>asterids</taxon>
        <taxon>campanulids</taxon>
        <taxon>Asterales</taxon>
        <taxon>Asteraceae</taxon>
        <taxon>Asteroideae</taxon>
        <taxon>Anthemideae</taxon>
        <taxon>Artemisiinae</taxon>
        <taxon>Artemisia</taxon>
    </lineage>
</organism>
<comment type="caution">
    <text evidence="2">The sequence shown here is derived from an EMBL/GenBank/DDBJ whole genome shotgun (WGS) entry which is preliminary data.</text>
</comment>
<name>A0A2U1LFM9_ARTAN</name>
<dbReference type="STRING" id="35608.A0A2U1LFM9"/>
<evidence type="ECO:0000256" key="1">
    <source>
        <dbReference type="SAM" id="MobiDB-lite"/>
    </source>
</evidence>
<gene>
    <name evidence="2" type="ORF">CTI12_AA496120</name>
</gene>
<feature type="region of interest" description="Disordered" evidence="1">
    <location>
        <begin position="88"/>
        <end position="114"/>
    </location>
</feature>
<evidence type="ECO:0000313" key="2">
    <source>
        <dbReference type="EMBL" id="PWA47815.1"/>
    </source>
</evidence>
<reference evidence="2 3" key="1">
    <citation type="journal article" date="2018" name="Mol. Plant">
        <title>The genome of Artemisia annua provides insight into the evolution of Asteraceae family and artemisinin biosynthesis.</title>
        <authorList>
            <person name="Shen Q."/>
            <person name="Zhang L."/>
            <person name="Liao Z."/>
            <person name="Wang S."/>
            <person name="Yan T."/>
            <person name="Shi P."/>
            <person name="Liu M."/>
            <person name="Fu X."/>
            <person name="Pan Q."/>
            <person name="Wang Y."/>
            <person name="Lv Z."/>
            <person name="Lu X."/>
            <person name="Zhang F."/>
            <person name="Jiang W."/>
            <person name="Ma Y."/>
            <person name="Chen M."/>
            <person name="Hao X."/>
            <person name="Li L."/>
            <person name="Tang Y."/>
            <person name="Lv G."/>
            <person name="Zhou Y."/>
            <person name="Sun X."/>
            <person name="Brodelius P.E."/>
            <person name="Rose J.K.C."/>
            <person name="Tang K."/>
        </authorList>
    </citation>
    <scope>NUCLEOTIDE SEQUENCE [LARGE SCALE GENOMIC DNA]</scope>
    <source>
        <strain evidence="3">cv. Huhao1</strain>
        <tissue evidence="2">Leaf</tissue>
    </source>
</reference>
<keyword evidence="3" id="KW-1185">Reference proteome</keyword>
<evidence type="ECO:0000313" key="3">
    <source>
        <dbReference type="Proteomes" id="UP000245207"/>
    </source>
</evidence>
<feature type="compositionally biased region" description="Acidic residues" evidence="1">
    <location>
        <begin position="90"/>
        <end position="105"/>
    </location>
</feature>
<proteinExistence type="predicted"/>
<sequence length="114" mass="13220">MKRKVIHQDTHQFDPLPFEAYWCGSWLPVERLRIRNGVVSMFIVNKEETTEENIPMSDFRIRSRKANLADCTCLLRPGIDVCVNAIYQPPDEESDNEESDNEDSEPVSLVFSQM</sequence>
<dbReference type="AlphaFoldDB" id="A0A2U1LFM9"/>
<accession>A0A2U1LFM9</accession>